<dbReference type="EMBL" id="CAXKWB010103234">
    <property type="protein sequence ID" value="CAL4226753.1"/>
    <property type="molecule type" value="Genomic_DNA"/>
</dbReference>
<keyword evidence="13" id="KW-1185">Reference proteome</keyword>
<evidence type="ECO:0000313" key="12">
    <source>
        <dbReference type="EMBL" id="CAL4226753.1"/>
    </source>
</evidence>
<feature type="domain" description="C2H2-type" evidence="11">
    <location>
        <begin position="485"/>
        <end position="512"/>
    </location>
</feature>
<evidence type="ECO:0000256" key="6">
    <source>
        <dbReference type="ARBA" id="ARBA00022833"/>
    </source>
</evidence>
<dbReference type="SUPFAM" id="SSF57667">
    <property type="entry name" value="beta-beta-alpha zinc fingers"/>
    <property type="match status" value="6"/>
</dbReference>
<dbReference type="GO" id="GO:0043565">
    <property type="term" value="F:sequence-specific DNA binding"/>
    <property type="evidence" value="ECO:0007669"/>
    <property type="project" value="TreeGrafter"/>
</dbReference>
<dbReference type="InterPro" id="IPR013087">
    <property type="entry name" value="Znf_C2H2_type"/>
</dbReference>
<evidence type="ECO:0000256" key="8">
    <source>
        <dbReference type="PROSITE-ProRule" id="PRU00042"/>
    </source>
</evidence>
<protein>
    <submittedName>
        <fullName evidence="12">Uncharacterized protein</fullName>
    </submittedName>
</protein>
<dbReference type="SMART" id="SM00355">
    <property type="entry name" value="ZnF_C2H2"/>
    <property type="match status" value="12"/>
</dbReference>
<dbReference type="GO" id="GO:0005634">
    <property type="term" value="C:nucleus"/>
    <property type="evidence" value="ECO:0007669"/>
    <property type="project" value="UniProtKB-SubCell"/>
</dbReference>
<dbReference type="PANTHER" id="PTHR24408">
    <property type="entry name" value="ZINC FINGER PROTEIN"/>
    <property type="match status" value="1"/>
</dbReference>
<feature type="domain" description="C2H2-type" evidence="11">
    <location>
        <begin position="428"/>
        <end position="456"/>
    </location>
</feature>
<feature type="compositionally biased region" description="Acidic residues" evidence="9">
    <location>
        <begin position="199"/>
        <end position="229"/>
    </location>
</feature>
<keyword evidence="4" id="KW-0677">Repeat</keyword>
<feature type="compositionally biased region" description="Basic and acidic residues" evidence="9">
    <location>
        <begin position="111"/>
        <end position="132"/>
    </location>
</feature>
<dbReference type="SUPFAM" id="SSF57903">
    <property type="entry name" value="FYVE/PHD zinc finger"/>
    <property type="match status" value="1"/>
</dbReference>
<feature type="domain" description="C2H2-type" evidence="11">
    <location>
        <begin position="570"/>
        <end position="601"/>
    </location>
</feature>
<feature type="domain" description="PHD-type" evidence="10">
    <location>
        <begin position="38"/>
        <end position="98"/>
    </location>
</feature>
<comment type="caution">
    <text evidence="12">The sequence shown here is derived from an EMBL/GenBank/DDBJ whole genome shotgun (WGS) entry which is preliminary data.</text>
</comment>
<dbReference type="FunFam" id="3.30.160.60:FF:000176">
    <property type="entry name" value="zinc finger protein 70"/>
    <property type="match status" value="1"/>
</dbReference>
<feature type="domain" description="C2H2-type" evidence="11">
    <location>
        <begin position="400"/>
        <end position="427"/>
    </location>
</feature>
<comment type="function">
    <text evidence="1">May be involved in transcriptional regulation.</text>
</comment>
<dbReference type="PROSITE" id="PS50157">
    <property type="entry name" value="ZINC_FINGER_C2H2_2"/>
    <property type="match status" value="12"/>
</dbReference>
<feature type="domain" description="C2H2-type" evidence="11">
    <location>
        <begin position="259"/>
        <end position="286"/>
    </location>
</feature>
<dbReference type="FunFam" id="3.30.160.60:FF:000446">
    <property type="entry name" value="Zinc finger protein"/>
    <property type="match status" value="1"/>
</dbReference>
<evidence type="ECO:0000313" key="13">
    <source>
        <dbReference type="Proteomes" id="UP001497623"/>
    </source>
</evidence>
<feature type="domain" description="C2H2-type" evidence="11">
    <location>
        <begin position="372"/>
        <end position="399"/>
    </location>
</feature>
<keyword evidence="3" id="KW-0479">Metal-binding</keyword>
<evidence type="ECO:0000259" key="11">
    <source>
        <dbReference type="PROSITE" id="PS50157"/>
    </source>
</evidence>
<reference evidence="12 13" key="1">
    <citation type="submission" date="2024-05" db="EMBL/GenBank/DDBJ databases">
        <authorList>
            <person name="Wallberg A."/>
        </authorList>
    </citation>
    <scope>NUCLEOTIDE SEQUENCE [LARGE SCALE GENOMIC DNA]</scope>
</reference>
<dbReference type="Proteomes" id="UP001497623">
    <property type="component" value="Unassembled WGS sequence"/>
</dbReference>
<comment type="subcellular location">
    <subcellularLocation>
        <location evidence="2">Nucleus</location>
    </subcellularLocation>
</comment>
<evidence type="ECO:0000256" key="9">
    <source>
        <dbReference type="SAM" id="MobiDB-lite"/>
    </source>
</evidence>
<dbReference type="PROSITE" id="PS00028">
    <property type="entry name" value="ZINC_FINGER_C2H2_1"/>
    <property type="match status" value="9"/>
</dbReference>
<accession>A0AAV2SRC0</accession>
<gene>
    <name evidence="12" type="ORF">MNOR_LOCUS39478</name>
</gene>
<feature type="domain" description="C2H2-type" evidence="11">
    <location>
        <begin position="288"/>
        <end position="315"/>
    </location>
</feature>
<dbReference type="Pfam" id="PF00096">
    <property type="entry name" value="zf-C2H2"/>
    <property type="match status" value="4"/>
</dbReference>
<dbReference type="AlphaFoldDB" id="A0AAV2SRC0"/>
<dbReference type="InterPro" id="IPR036236">
    <property type="entry name" value="Znf_C2H2_sf"/>
</dbReference>
<dbReference type="FunFam" id="3.30.160.60:FF:000624">
    <property type="entry name" value="zinc finger protein 697"/>
    <property type="match status" value="1"/>
</dbReference>
<sequence length="754" mass="85884">MTKGKCKECSKELVSDEEDVCSQCELISNSEEVTATENVECGRCKLIVNEDTEGLFCEVCDRWFHNFCCDSPLNKQLYGLMNGAPENVKWFCDKCIWETEKWIKDLDKDNSGAERDIETEKNTDNVDKLETQKRKRGRPKNSEVNPKRKVHLAIKQEQKGDESESSENIVVDDTPPEEIRPRISAKLRTKAKDVKPEDQNEFEDELWDIDNDLVESGEDQSDSDAWEPDDGNKNKNQTTQKDIKVSKRKYTKSKKSKLLGCDICNKGFHREEDLDVHKLWHAGVKKPYKCPECGKDFATKSYFEVHVTTHTSERPYMCEICGKGFMMQSVLNRHLQTHTDDKPFECPECDFKCNQKSNLNNHMLTHSSEKPFKCTQCDYTCKKATLLQHHMVTHSDEKPFACERCDKRFKWTEQLKLHVMTHTGEKPYQCTECPLKFATKDRLKYHTMGIHNDDRPFPCDECDYRAVTKSILDRHMIKHTGAKPFICDICGKQLRDGVSLKNHKLIHTGERPLKCNECGKTFRQSVTLRVHMFSHTKEKNHFCTQCGYGAPTRDKIKKHIRTVHSSETPYECDVCGNRYKEKGNLTKHKNGIRGSCQGAKTGNQTGQQKRFSNLLLAQQKSESQVISQGQAVLTISSGISRGERGGGAAISQVQAAVPTITTLPSSQTFHGSPPAAPQLVLYTDLPGSVEENKPLLSSQTMHHHHSPTVTPLSAPLPISQVFGRHIAGHITSQMPQLDPQDNQLQHYHRFAELL</sequence>
<dbReference type="InterPro" id="IPR019786">
    <property type="entry name" value="Zinc_finger_PHD-type_CS"/>
</dbReference>
<feature type="domain" description="C2H2-type" evidence="11">
    <location>
        <begin position="541"/>
        <end position="569"/>
    </location>
</feature>
<name>A0AAV2SRC0_MEGNR</name>
<keyword evidence="7" id="KW-0539">Nucleus</keyword>
<dbReference type="FunFam" id="3.30.160.60:FF:000534">
    <property type="entry name" value="zinc finger protein 674"/>
    <property type="match status" value="2"/>
</dbReference>
<feature type="domain" description="C2H2-type" evidence="11">
    <location>
        <begin position="316"/>
        <end position="343"/>
    </location>
</feature>
<dbReference type="PROSITE" id="PS01359">
    <property type="entry name" value="ZF_PHD_1"/>
    <property type="match status" value="1"/>
</dbReference>
<dbReference type="InterPro" id="IPR011011">
    <property type="entry name" value="Znf_FYVE_PHD"/>
</dbReference>
<evidence type="ECO:0000256" key="1">
    <source>
        <dbReference type="ARBA" id="ARBA00003767"/>
    </source>
</evidence>
<dbReference type="FunFam" id="3.30.160.60:FF:001629">
    <property type="entry name" value="Uncharacterized protein"/>
    <property type="match status" value="1"/>
</dbReference>
<dbReference type="InterPro" id="IPR019787">
    <property type="entry name" value="Znf_PHD-finger"/>
</dbReference>
<keyword evidence="5 8" id="KW-0863">Zinc-finger</keyword>
<evidence type="ECO:0000256" key="4">
    <source>
        <dbReference type="ARBA" id="ARBA00022737"/>
    </source>
</evidence>
<dbReference type="PROSITE" id="PS50016">
    <property type="entry name" value="ZF_PHD_2"/>
    <property type="match status" value="1"/>
</dbReference>
<evidence type="ECO:0000256" key="2">
    <source>
        <dbReference type="ARBA" id="ARBA00004123"/>
    </source>
</evidence>
<dbReference type="Gene3D" id="3.30.40.10">
    <property type="entry name" value="Zinc/RING finger domain, C3HC4 (zinc finger)"/>
    <property type="match status" value="1"/>
</dbReference>
<evidence type="ECO:0000256" key="3">
    <source>
        <dbReference type="ARBA" id="ARBA00022723"/>
    </source>
</evidence>
<proteinExistence type="predicted"/>
<evidence type="ECO:0000259" key="10">
    <source>
        <dbReference type="PROSITE" id="PS50016"/>
    </source>
</evidence>
<feature type="domain" description="C2H2-type" evidence="11">
    <location>
        <begin position="344"/>
        <end position="371"/>
    </location>
</feature>
<feature type="domain" description="C2H2-type" evidence="11">
    <location>
        <begin position="457"/>
        <end position="484"/>
    </location>
</feature>
<dbReference type="Gene3D" id="3.30.160.60">
    <property type="entry name" value="Classic Zinc Finger"/>
    <property type="match status" value="11"/>
</dbReference>
<evidence type="ECO:0000256" key="7">
    <source>
        <dbReference type="ARBA" id="ARBA00023242"/>
    </source>
</evidence>
<feature type="domain" description="C2H2-type" evidence="11">
    <location>
        <begin position="513"/>
        <end position="540"/>
    </location>
</feature>
<dbReference type="GO" id="GO:0000981">
    <property type="term" value="F:DNA-binding transcription factor activity, RNA polymerase II-specific"/>
    <property type="evidence" value="ECO:0007669"/>
    <property type="project" value="TreeGrafter"/>
</dbReference>
<dbReference type="SMART" id="SM00249">
    <property type="entry name" value="PHD"/>
    <property type="match status" value="1"/>
</dbReference>
<feature type="region of interest" description="Disordered" evidence="9">
    <location>
        <begin position="111"/>
        <end position="247"/>
    </location>
</feature>
<dbReference type="GO" id="GO:0008270">
    <property type="term" value="F:zinc ion binding"/>
    <property type="evidence" value="ECO:0007669"/>
    <property type="project" value="UniProtKB-KW"/>
</dbReference>
<dbReference type="FunFam" id="3.30.160.60:FF:000634">
    <property type="entry name" value="Zinc finger X-chromosomal protein"/>
    <property type="match status" value="1"/>
</dbReference>
<dbReference type="FunFam" id="3.30.160.60:FF:000145">
    <property type="entry name" value="Zinc finger protein 574"/>
    <property type="match status" value="1"/>
</dbReference>
<dbReference type="InterPro" id="IPR013083">
    <property type="entry name" value="Znf_RING/FYVE/PHD"/>
</dbReference>
<organism evidence="12 13">
    <name type="scientific">Meganyctiphanes norvegica</name>
    <name type="common">Northern krill</name>
    <name type="synonym">Thysanopoda norvegica</name>
    <dbReference type="NCBI Taxonomy" id="48144"/>
    <lineage>
        <taxon>Eukaryota</taxon>
        <taxon>Metazoa</taxon>
        <taxon>Ecdysozoa</taxon>
        <taxon>Arthropoda</taxon>
        <taxon>Crustacea</taxon>
        <taxon>Multicrustacea</taxon>
        <taxon>Malacostraca</taxon>
        <taxon>Eumalacostraca</taxon>
        <taxon>Eucarida</taxon>
        <taxon>Euphausiacea</taxon>
        <taxon>Euphausiidae</taxon>
        <taxon>Meganyctiphanes</taxon>
    </lineage>
</organism>
<keyword evidence="6" id="KW-0862">Zinc</keyword>
<dbReference type="Pfam" id="PF00628">
    <property type="entry name" value="PHD"/>
    <property type="match status" value="1"/>
</dbReference>
<dbReference type="PANTHER" id="PTHR24408:SF58">
    <property type="entry name" value="TRANSCRIPTION FACTOR (TFIIIA), PUTATIVE (AFU_ORTHOLOGUE AFUA_1G05150)-RELATED"/>
    <property type="match status" value="1"/>
</dbReference>
<dbReference type="InterPro" id="IPR001965">
    <property type="entry name" value="Znf_PHD"/>
</dbReference>
<evidence type="ECO:0000256" key="5">
    <source>
        <dbReference type="ARBA" id="ARBA00022771"/>
    </source>
</evidence>